<feature type="coiled-coil region" evidence="6">
    <location>
        <begin position="823"/>
        <end position="864"/>
    </location>
</feature>
<feature type="compositionally biased region" description="Polar residues" evidence="7">
    <location>
        <begin position="471"/>
        <end position="491"/>
    </location>
</feature>
<accession>A0A9C7UQH3</accession>
<dbReference type="PANTHER" id="PTHR23157:SF25">
    <property type="entry name" value="GRIP AND COILED-COIL DOMAIN-CONTAINING PROTEIN 1"/>
    <property type="match status" value="1"/>
</dbReference>
<feature type="domain" description="GRIP" evidence="8">
    <location>
        <begin position="929"/>
        <end position="976"/>
    </location>
</feature>
<keyword evidence="5" id="KW-0472">Membrane</keyword>
<evidence type="ECO:0000256" key="2">
    <source>
        <dbReference type="ARBA" id="ARBA00004496"/>
    </source>
</evidence>
<dbReference type="Proteomes" id="UP001061958">
    <property type="component" value="Unassembled WGS sequence"/>
</dbReference>
<reference evidence="9" key="2">
    <citation type="submission" date="2022-01" db="EMBL/GenBank/DDBJ databases">
        <authorList>
            <person name="Hirooka S."/>
            <person name="Miyagishima S.Y."/>
        </authorList>
    </citation>
    <scope>NUCLEOTIDE SEQUENCE</scope>
    <source>
        <strain evidence="9">NBRC 102759</strain>
    </source>
</reference>
<dbReference type="InterPro" id="IPR051952">
    <property type="entry name" value="Golgi-autophagy_related"/>
</dbReference>
<feature type="compositionally biased region" description="Low complexity" evidence="7">
    <location>
        <begin position="869"/>
        <end position="878"/>
    </location>
</feature>
<evidence type="ECO:0000256" key="1">
    <source>
        <dbReference type="ARBA" id="ARBA00004184"/>
    </source>
</evidence>
<feature type="compositionally biased region" description="Basic and acidic residues" evidence="7">
    <location>
        <begin position="461"/>
        <end position="470"/>
    </location>
</feature>
<dbReference type="PROSITE" id="PS50913">
    <property type="entry name" value="GRIP"/>
    <property type="match status" value="1"/>
</dbReference>
<comment type="caution">
    <text evidence="9">The sequence shown here is derived from an EMBL/GenBank/DDBJ whole genome shotgun (WGS) entry which is preliminary data.</text>
</comment>
<dbReference type="SUPFAM" id="SSF101283">
    <property type="entry name" value="GRIP domain"/>
    <property type="match status" value="1"/>
</dbReference>
<dbReference type="AlphaFoldDB" id="A0A9C7UQH3"/>
<name>A0A9C7UQH3_9RHOD</name>
<evidence type="ECO:0000256" key="7">
    <source>
        <dbReference type="SAM" id="MobiDB-lite"/>
    </source>
</evidence>
<proteinExistence type="predicted"/>
<evidence type="ECO:0000256" key="4">
    <source>
        <dbReference type="ARBA" id="ARBA00023054"/>
    </source>
</evidence>
<comment type="subcellular location">
    <subcellularLocation>
        <location evidence="2">Cytoplasm</location>
    </subcellularLocation>
    <subcellularLocation>
        <location evidence="1">Endomembrane system</location>
        <topology evidence="1">Peripheral membrane protein</topology>
    </subcellularLocation>
</comment>
<protein>
    <recommendedName>
        <fullName evidence="8">GRIP domain-containing protein</fullName>
    </recommendedName>
</protein>
<keyword evidence="4 6" id="KW-0175">Coiled coil</keyword>
<evidence type="ECO:0000256" key="5">
    <source>
        <dbReference type="ARBA" id="ARBA00023136"/>
    </source>
</evidence>
<dbReference type="PANTHER" id="PTHR23157">
    <property type="entry name" value="GRIP AND COILED-COIL DOMAIN-CONTAINING PROTEIN 1"/>
    <property type="match status" value="1"/>
</dbReference>
<dbReference type="Gene3D" id="1.10.220.60">
    <property type="entry name" value="GRIP domain"/>
    <property type="match status" value="1"/>
</dbReference>
<dbReference type="InterPro" id="IPR000237">
    <property type="entry name" value="GRIP_dom"/>
</dbReference>
<dbReference type="GO" id="GO:0005794">
    <property type="term" value="C:Golgi apparatus"/>
    <property type="evidence" value="ECO:0007669"/>
    <property type="project" value="TreeGrafter"/>
</dbReference>
<feature type="coiled-coil region" evidence="6">
    <location>
        <begin position="581"/>
        <end position="786"/>
    </location>
</feature>
<evidence type="ECO:0000313" key="10">
    <source>
        <dbReference type="Proteomes" id="UP001061958"/>
    </source>
</evidence>
<sequence>MNTWKDRLRAGIDKMSESTKVLSEELRHKLEESSGKGVESLQVSPQLVQRLERALQEKELQCEALFQAKQSMELSIRQIITGENQAEVFVQLQNSLEEERQTNKLCKEEKERLSKMLQDHRQMESELSEKVGNLEEQLAQWKEKATEAIQFNSEKEQFISKLEREIETLKHQQEDLLESKQRVETLETQLGQVKSKAKEFIQSKLADIRAENASLKEIIAAKEEELDQLKQSNVVSVEALETSSDSRTSAQNFAVLQRLVEDCKSLLSSLETETEEYDSYFQGLSELCKNLCSSLDVSERDFSESSEAFVSNQIEKLKRLLVSIDDNRFENIHGKLMELRQIFIRLEGDLFMKPSCEERETQTEDSQTADVTRDSFISKEEGNISTERQDQLEKLRMDLENEREREEELKRALEKLKTIDSKRRDKLANLQKEKDELELALQKLTEEYKAVQQTNSTLERKWKDAEEQRDALSSQLASDVNSNTSGNADVNATPMEQTFSACGVDRREYDRFLDEIDEIVKCYRIHVNASSCVLERLEAQVLNEMGSNNDGMEEKADSQSLPLQDEFKAIQQILASTRECKETLEKTISQREDELEQLRENFRNAMQNFAKEKEDLERQYEQDCESYRKQVKQMEEESHSLNNTISQLKSELVVQEEKLSEKQSDITNLEFSLEREHQTVEGLREQIARIQEEFHKYKEKARIALGQRDKTIRDVDSLLEKTNEEYRTQLDSLKVEITQLEERVSQLVEERDILLEQERMAAKEREKQWEEELSHVKEEKSKKLEETFAILTERESKILSLESQLEESYAHLRRLEMSLEYESTRLQEERQRMDQKVEELTWQNSDLQNRIQSLQKELSRWKSANHSSTSSLATLSSTGDQHPSSTMTIRAESRQLQDAESDLKLYEEQLEFLKRELRELNNKYQAAQKLKEDITFEYLRNVFLRFLQTDDWETLLPVISRILQFSDEQIEVIREKRKQLHSQLLTGIRSAFMK</sequence>
<feature type="compositionally biased region" description="Polar residues" evidence="7">
    <location>
        <begin position="879"/>
        <end position="890"/>
    </location>
</feature>
<evidence type="ECO:0000313" key="9">
    <source>
        <dbReference type="EMBL" id="GJQ11666.1"/>
    </source>
</evidence>
<dbReference type="OrthoDB" id="1926336at2759"/>
<organism evidence="9 10">
    <name type="scientific">Galdieria partita</name>
    <dbReference type="NCBI Taxonomy" id="83374"/>
    <lineage>
        <taxon>Eukaryota</taxon>
        <taxon>Rhodophyta</taxon>
        <taxon>Bangiophyceae</taxon>
        <taxon>Galdieriales</taxon>
        <taxon>Galdieriaceae</taxon>
        <taxon>Galdieria</taxon>
    </lineage>
</organism>
<dbReference type="SMART" id="SM00755">
    <property type="entry name" value="Grip"/>
    <property type="match status" value="1"/>
</dbReference>
<feature type="region of interest" description="Disordered" evidence="7">
    <location>
        <begin position="869"/>
        <end position="893"/>
    </location>
</feature>
<reference evidence="9" key="1">
    <citation type="journal article" date="2022" name="Proc. Natl. Acad. Sci. U.S.A.">
        <title>Life cycle and functional genomics of the unicellular red alga Galdieria for elucidating algal and plant evolution and industrial use.</title>
        <authorList>
            <person name="Hirooka S."/>
            <person name="Itabashi T."/>
            <person name="Ichinose T.M."/>
            <person name="Onuma R."/>
            <person name="Fujiwara T."/>
            <person name="Yamashita S."/>
            <person name="Jong L.W."/>
            <person name="Tomita R."/>
            <person name="Iwane A.H."/>
            <person name="Miyagishima S.Y."/>
        </authorList>
    </citation>
    <scope>NUCLEOTIDE SEQUENCE</scope>
    <source>
        <strain evidence="9">NBRC 102759</strain>
    </source>
</reference>
<keyword evidence="3" id="KW-0963">Cytoplasm</keyword>
<evidence type="ECO:0000256" key="3">
    <source>
        <dbReference type="ARBA" id="ARBA00022490"/>
    </source>
</evidence>
<evidence type="ECO:0000259" key="8">
    <source>
        <dbReference type="PROSITE" id="PS50913"/>
    </source>
</evidence>
<gene>
    <name evidence="9" type="ORF">GpartN1_g3457.t1</name>
</gene>
<dbReference type="Pfam" id="PF01465">
    <property type="entry name" value="GRIP"/>
    <property type="match status" value="1"/>
</dbReference>
<feature type="region of interest" description="Disordered" evidence="7">
    <location>
        <begin position="461"/>
        <end position="491"/>
    </location>
</feature>
<keyword evidence="10" id="KW-1185">Reference proteome</keyword>
<dbReference type="EMBL" id="BQMJ01000026">
    <property type="protein sequence ID" value="GJQ11666.1"/>
    <property type="molecule type" value="Genomic_DNA"/>
</dbReference>
<feature type="coiled-coil region" evidence="6">
    <location>
        <begin position="48"/>
        <end position="232"/>
    </location>
</feature>
<evidence type="ECO:0000256" key="6">
    <source>
        <dbReference type="SAM" id="Coils"/>
    </source>
</evidence>